<sequence length="218" mass="25084">MKKVECVFVVDREADLATNVANPVNQWVLDGEGEASIKYDGTSCMVKDGLLYKRWNRTLKKPFASRYARNKDQFVLDMSMFRDVPDGAIPCEDKPAPVSLHWPYWIPVTQGNGRENEMYHIAFAKKPVWEDGTYELIGPSIQDNMYRLTEPMLVKHGDMVVHTPDRSFEGLKALMKELDGEGLVWLHPDGRMAKLRRDHFGFEWGKPDVRNLRKAAKN</sequence>
<organism evidence="1 2">
    <name type="scientific">Aeromonas veronii</name>
    <dbReference type="NCBI Taxonomy" id="654"/>
    <lineage>
        <taxon>Bacteria</taxon>
        <taxon>Pseudomonadati</taxon>
        <taxon>Pseudomonadota</taxon>
        <taxon>Gammaproteobacteria</taxon>
        <taxon>Aeromonadales</taxon>
        <taxon>Aeromonadaceae</taxon>
        <taxon>Aeromonas</taxon>
    </lineage>
</organism>
<dbReference type="Proteomes" id="UP000241986">
    <property type="component" value="Unassembled WGS sequence"/>
</dbReference>
<evidence type="ECO:0000313" key="1">
    <source>
        <dbReference type="EMBL" id="PTH78933.1"/>
    </source>
</evidence>
<dbReference type="EMBL" id="PZKL01000045">
    <property type="protein sequence ID" value="PTH78933.1"/>
    <property type="molecule type" value="Genomic_DNA"/>
</dbReference>
<dbReference type="InterPro" id="IPR041211">
    <property type="entry name" value="RLIG1"/>
</dbReference>
<dbReference type="GO" id="GO:0000302">
    <property type="term" value="P:response to reactive oxygen species"/>
    <property type="evidence" value="ECO:0007669"/>
    <property type="project" value="InterPro"/>
</dbReference>
<dbReference type="AlphaFoldDB" id="A0A2T4MWH4"/>
<evidence type="ECO:0000313" key="2">
    <source>
        <dbReference type="Proteomes" id="UP000241986"/>
    </source>
</evidence>
<protein>
    <submittedName>
        <fullName evidence="1">Uncharacterized protein</fullName>
    </submittedName>
</protein>
<dbReference type="RefSeq" id="WP_107684558.1">
    <property type="nucleotide sequence ID" value="NZ_PZKL01000045.1"/>
</dbReference>
<proteinExistence type="predicted"/>
<accession>A0A2T4MWH4</accession>
<reference evidence="1 2" key="1">
    <citation type="submission" date="2018-03" db="EMBL/GenBank/DDBJ databases">
        <title>Aeromonas veronii whole genome sequencing and analysis.</title>
        <authorList>
            <person name="Xie H."/>
            <person name="Liu T."/>
            <person name="Wang K."/>
        </authorList>
    </citation>
    <scope>NUCLEOTIDE SEQUENCE [LARGE SCALE GENOMIC DNA]</scope>
    <source>
        <strain evidence="1 2">XH.VA.1</strain>
    </source>
</reference>
<dbReference type="GO" id="GO:0003972">
    <property type="term" value="F:RNA ligase (ATP) activity"/>
    <property type="evidence" value="ECO:0007669"/>
    <property type="project" value="InterPro"/>
</dbReference>
<gene>
    <name evidence="1" type="ORF">DAA48_21060</name>
</gene>
<comment type="caution">
    <text evidence="1">The sequence shown here is derived from an EMBL/GenBank/DDBJ whole genome shotgun (WGS) entry which is preliminary data.</text>
</comment>
<dbReference type="Pfam" id="PF17720">
    <property type="entry name" value="RLIG1"/>
    <property type="match status" value="1"/>
</dbReference>
<name>A0A2T4MWH4_AERVE</name>